<evidence type="ECO:0000256" key="4">
    <source>
        <dbReference type="ARBA" id="ARBA00022801"/>
    </source>
</evidence>
<dbReference type="EC" id="3.1.1.97" evidence="6"/>
<dbReference type="PROSITE" id="PS00678">
    <property type="entry name" value="WD_REPEATS_1"/>
    <property type="match status" value="1"/>
</dbReference>
<evidence type="ECO:0000256" key="8">
    <source>
        <dbReference type="PROSITE-ProRule" id="PRU00221"/>
    </source>
</evidence>
<dbReference type="InterPro" id="IPR015943">
    <property type="entry name" value="WD40/YVTN_repeat-like_dom_sf"/>
</dbReference>
<keyword evidence="4" id="KW-0378">Hydrolase</keyword>
<evidence type="ECO:0000256" key="1">
    <source>
        <dbReference type="ARBA" id="ARBA00005156"/>
    </source>
</evidence>
<dbReference type="PANTHER" id="PTHR46042:SF1">
    <property type="entry name" value="DIPHTHINE METHYLTRANSFERASE"/>
    <property type="match status" value="1"/>
</dbReference>
<dbReference type="PROSITE" id="PS50082">
    <property type="entry name" value="WD_REPEATS_2"/>
    <property type="match status" value="1"/>
</dbReference>
<dbReference type="AlphaFoldDB" id="A0A9W8GNH6"/>
<dbReference type="PANTHER" id="PTHR46042">
    <property type="entry name" value="DIPHTHINE METHYLTRANSFERASE"/>
    <property type="match status" value="1"/>
</dbReference>
<dbReference type="SMART" id="SM00320">
    <property type="entry name" value="WD40"/>
    <property type="match status" value="6"/>
</dbReference>
<dbReference type="SUPFAM" id="SSF50978">
    <property type="entry name" value="WD40 repeat-like"/>
    <property type="match status" value="1"/>
</dbReference>
<evidence type="ECO:0000313" key="9">
    <source>
        <dbReference type="EMBL" id="KAJ2688485.1"/>
    </source>
</evidence>
<dbReference type="Gene3D" id="2.130.10.10">
    <property type="entry name" value="YVTN repeat-like/Quinoprotein amine dehydrogenase"/>
    <property type="match status" value="1"/>
</dbReference>
<dbReference type="InterPro" id="IPR036322">
    <property type="entry name" value="WD40_repeat_dom_sf"/>
</dbReference>
<gene>
    <name evidence="9" type="ORF">IWW39_002177</name>
</gene>
<dbReference type="Proteomes" id="UP001151516">
    <property type="component" value="Unassembled WGS sequence"/>
</dbReference>
<dbReference type="InterPro" id="IPR001680">
    <property type="entry name" value="WD40_rpt"/>
</dbReference>
<keyword evidence="2 8" id="KW-0853">WD repeat</keyword>
<dbReference type="GO" id="GO:0005737">
    <property type="term" value="C:cytoplasm"/>
    <property type="evidence" value="ECO:0007669"/>
    <property type="project" value="TreeGrafter"/>
</dbReference>
<evidence type="ECO:0000256" key="5">
    <source>
        <dbReference type="ARBA" id="ARBA00038092"/>
    </source>
</evidence>
<dbReference type="GO" id="GO:0061685">
    <property type="term" value="F:diphthine methylesterase activity"/>
    <property type="evidence" value="ECO:0007669"/>
    <property type="project" value="UniProtKB-EC"/>
</dbReference>
<comment type="similarity">
    <text evidence="5">Belongs to the DPH7 family.</text>
</comment>
<comment type="caution">
    <text evidence="9">The sequence shown here is derived from an EMBL/GenBank/DDBJ whole genome shotgun (WGS) entry which is preliminary data.</text>
</comment>
<feature type="repeat" description="WD" evidence="8">
    <location>
        <begin position="229"/>
        <end position="271"/>
    </location>
</feature>
<accession>A0A9W8GNH6</accession>
<dbReference type="Pfam" id="PF00400">
    <property type="entry name" value="WD40"/>
    <property type="match status" value="1"/>
</dbReference>
<organism evidence="9 10">
    <name type="scientific">Coemansia spiralis</name>
    <dbReference type="NCBI Taxonomy" id="417178"/>
    <lineage>
        <taxon>Eukaryota</taxon>
        <taxon>Fungi</taxon>
        <taxon>Fungi incertae sedis</taxon>
        <taxon>Zoopagomycota</taxon>
        <taxon>Kickxellomycotina</taxon>
        <taxon>Kickxellomycetes</taxon>
        <taxon>Kickxellales</taxon>
        <taxon>Kickxellaceae</taxon>
        <taxon>Coemansia</taxon>
    </lineage>
</organism>
<proteinExistence type="inferred from homology"/>
<dbReference type="OrthoDB" id="1930760at2759"/>
<comment type="catalytic activity">
    <reaction evidence="7">
        <text>diphthine methyl ester-[translation elongation factor 2] + H2O = diphthine-[translation elongation factor 2] + methanol + H(+)</text>
        <dbReference type="Rhea" id="RHEA:42656"/>
        <dbReference type="Rhea" id="RHEA-COMP:10172"/>
        <dbReference type="Rhea" id="RHEA-COMP:10173"/>
        <dbReference type="ChEBI" id="CHEBI:15377"/>
        <dbReference type="ChEBI" id="CHEBI:15378"/>
        <dbReference type="ChEBI" id="CHEBI:17790"/>
        <dbReference type="ChEBI" id="CHEBI:79005"/>
        <dbReference type="ChEBI" id="CHEBI:82696"/>
        <dbReference type="EC" id="3.1.1.97"/>
    </reaction>
</comment>
<dbReference type="InterPro" id="IPR052415">
    <property type="entry name" value="Diphthine_MTase"/>
</dbReference>
<keyword evidence="3" id="KW-0677">Repeat</keyword>
<sequence length="379" mass="41855">MEPPSLASFDPVYCADSLEFCPYNAKQRFLIGTYQLLKTGNASDQAATDDNQELTSANAQRVGRIYVCDFVEGASGPAIVERQRIETSAIFDIKWSYNRVNGRELVGAACADGKVHVYAADDSSEDSYLSLLGASDSEPSMCCSLDWSNRLAESSSPEIVASQSDGTLRILKLGDSCVETVREWHAHDAEAWISAFDYWSTSSVYSGGDDMRFKGWDSRMDGTSPVFNSRRHQAGVCSIQSNFHRQFMVATGSYDDTVMIWDTRNMRAPTAEFNVGGGVWRLKWHPEEPTQLLVGAMYGGFHVLDVAVDGLGPLERAPLPEAGYAVAVERQVSFMKHESIAYGADWCQASDDPAAGWLVGTCSFYDHLVHLWRRPTKSI</sequence>
<dbReference type="GO" id="GO:0017183">
    <property type="term" value="P:protein histidyl modification to diphthamide"/>
    <property type="evidence" value="ECO:0007669"/>
    <property type="project" value="TreeGrafter"/>
</dbReference>
<protein>
    <recommendedName>
        <fullName evidence="6">methylated diphthine methylhydrolase</fullName>
        <ecNumber evidence="6">3.1.1.97</ecNumber>
    </recommendedName>
</protein>
<dbReference type="InterPro" id="IPR019775">
    <property type="entry name" value="WD40_repeat_CS"/>
</dbReference>
<comment type="pathway">
    <text evidence="1">Protein modification; peptidyl-diphthamide biosynthesis.</text>
</comment>
<dbReference type="EMBL" id="JANBTX010000045">
    <property type="protein sequence ID" value="KAJ2688485.1"/>
    <property type="molecule type" value="Genomic_DNA"/>
</dbReference>
<evidence type="ECO:0000256" key="6">
    <source>
        <dbReference type="ARBA" id="ARBA00039131"/>
    </source>
</evidence>
<evidence type="ECO:0000313" key="10">
    <source>
        <dbReference type="Proteomes" id="UP001151516"/>
    </source>
</evidence>
<evidence type="ECO:0000256" key="3">
    <source>
        <dbReference type="ARBA" id="ARBA00022737"/>
    </source>
</evidence>
<keyword evidence="10" id="KW-1185">Reference proteome</keyword>
<evidence type="ECO:0000256" key="2">
    <source>
        <dbReference type="ARBA" id="ARBA00022574"/>
    </source>
</evidence>
<reference evidence="9" key="1">
    <citation type="submission" date="2022-07" db="EMBL/GenBank/DDBJ databases">
        <title>Phylogenomic reconstructions and comparative analyses of Kickxellomycotina fungi.</title>
        <authorList>
            <person name="Reynolds N.K."/>
            <person name="Stajich J.E."/>
            <person name="Barry K."/>
            <person name="Grigoriev I.V."/>
            <person name="Crous P."/>
            <person name="Smith M.E."/>
        </authorList>
    </citation>
    <scope>NUCLEOTIDE SEQUENCE</scope>
    <source>
        <strain evidence="9">CBS 109367</strain>
    </source>
</reference>
<evidence type="ECO:0000256" key="7">
    <source>
        <dbReference type="ARBA" id="ARBA00047551"/>
    </source>
</evidence>
<name>A0A9W8GNH6_9FUNG</name>